<proteinExistence type="predicted"/>
<sequence length="63" mass="7351">ILCEISFIIHVRESFHASIPTVWVQARTQKIYCFARTLSSPCLPKHWSHGWTSSRKTRHSIVD</sequence>
<comment type="caution">
    <text evidence="1">The sequence shown here is derived from an EMBL/GenBank/DDBJ whole genome shotgun (WGS) entry which is preliminary data.</text>
</comment>
<protein>
    <submittedName>
        <fullName evidence="1">Uncharacterized protein</fullName>
    </submittedName>
</protein>
<dbReference type="AlphaFoldDB" id="A0AA40G6C8"/>
<feature type="non-terminal residue" evidence="1">
    <location>
        <position position="1"/>
    </location>
</feature>
<name>A0AA40G6C8_9HYME</name>
<keyword evidence="2" id="KW-1185">Reference proteome</keyword>
<gene>
    <name evidence="1" type="ORF">K0M31_016102</name>
</gene>
<reference evidence="1" key="1">
    <citation type="submission" date="2021-10" db="EMBL/GenBank/DDBJ databases">
        <title>Melipona bicolor Genome sequencing and assembly.</title>
        <authorList>
            <person name="Araujo N.S."/>
            <person name="Arias M.C."/>
        </authorList>
    </citation>
    <scope>NUCLEOTIDE SEQUENCE</scope>
    <source>
        <strain evidence="1">USP_2M_L1-L4_2017</strain>
        <tissue evidence="1">Whole body</tissue>
    </source>
</reference>
<dbReference type="EMBL" id="JAHYIQ010000005">
    <property type="protein sequence ID" value="KAK1131960.1"/>
    <property type="molecule type" value="Genomic_DNA"/>
</dbReference>
<evidence type="ECO:0000313" key="2">
    <source>
        <dbReference type="Proteomes" id="UP001177670"/>
    </source>
</evidence>
<evidence type="ECO:0000313" key="1">
    <source>
        <dbReference type="EMBL" id="KAK1131960.1"/>
    </source>
</evidence>
<organism evidence="1 2">
    <name type="scientific">Melipona bicolor</name>
    <dbReference type="NCBI Taxonomy" id="60889"/>
    <lineage>
        <taxon>Eukaryota</taxon>
        <taxon>Metazoa</taxon>
        <taxon>Ecdysozoa</taxon>
        <taxon>Arthropoda</taxon>
        <taxon>Hexapoda</taxon>
        <taxon>Insecta</taxon>
        <taxon>Pterygota</taxon>
        <taxon>Neoptera</taxon>
        <taxon>Endopterygota</taxon>
        <taxon>Hymenoptera</taxon>
        <taxon>Apocrita</taxon>
        <taxon>Aculeata</taxon>
        <taxon>Apoidea</taxon>
        <taxon>Anthophila</taxon>
        <taxon>Apidae</taxon>
        <taxon>Melipona</taxon>
    </lineage>
</organism>
<accession>A0AA40G6C8</accession>
<dbReference type="Proteomes" id="UP001177670">
    <property type="component" value="Unassembled WGS sequence"/>
</dbReference>